<gene>
    <name evidence="4" type="ORF">ACFPQ4_05660</name>
</gene>
<keyword evidence="1 4" id="KW-0808">Transferase</keyword>
<evidence type="ECO:0000259" key="3">
    <source>
        <dbReference type="Pfam" id="PF12804"/>
    </source>
</evidence>
<dbReference type="CDD" id="cd02523">
    <property type="entry name" value="PC_cytidylyltransferase"/>
    <property type="match status" value="1"/>
</dbReference>
<organism evidence="4 5">
    <name type="scientific">Cohnella yongneupensis</name>
    <dbReference type="NCBI Taxonomy" id="425006"/>
    <lineage>
        <taxon>Bacteria</taxon>
        <taxon>Bacillati</taxon>
        <taxon>Bacillota</taxon>
        <taxon>Bacilli</taxon>
        <taxon>Bacillales</taxon>
        <taxon>Paenibacillaceae</taxon>
        <taxon>Cohnella</taxon>
    </lineage>
</organism>
<evidence type="ECO:0000256" key="1">
    <source>
        <dbReference type="ARBA" id="ARBA00022679"/>
    </source>
</evidence>
<dbReference type="Gene3D" id="3.90.550.10">
    <property type="entry name" value="Spore Coat Polysaccharide Biosynthesis Protein SpsA, Chain A"/>
    <property type="match status" value="1"/>
</dbReference>
<name>A0ABW0R151_9BACL</name>
<sequence>MMMMKALILTAGKGSRLRPYTDHCPKGMIEVEGKTILERQIELFHSLGITEIGIVKGYKAESVKTPPEVVHYINEEYDTTNMAQTLLCAESFFDDEVIVSYSDILYHRSVLEALLDCKHVPAVVVDQDWKPYFAERFGNPFEDAESLELNEANHIVSIGKPSPDPHEIQAQYIGLMKFNVHTMQHIKLMLSQGEQASIGWGRPPRQCYLTDVIQQLVYDGLELKAVKINGGWLEIDTARDYELAKRLFPQRIAYV</sequence>
<dbReference type="SUPFAM" id="SSF53448">
    <property type="entry name" value="Nucleotide-diphospho-sugar transferases"/>
    <property type="match status" value="1"/>
</dbReference>
<dbReference type="Proteomes" id="UP001596108">
    <property type="component" value="Unassembled WGS sequence"/>
</dbReference>
<keyword evidence="2" id="KW-0548">Nucleotidyltransferase</keyword>
<protein>
    <submittedName>
        <fullName evidence="4">NTP transferase domain-containing protein</fullName>
    </submittedName>
</protein>
<dbReference type="PANTHER" id="PTHR43584">
    <property type="entry name" value="NUCLEOTIDYL TRANSFERASE"/>
    <property type="match status" value="1"/>
</dbReference>
<comment type="caution">
    <text evidence="4">The sequence shown here is derived from an EMBL/GenBank/DDBJ whole genome shotgun (WGS) entry which is preliminary data.</text>
</comment>
<dbReference type="EMBL" id="JBHSNC010000017">
    <property type="protein sequence ID" value="MFC5528939.1"/>
    <property type="molecule type" value="Genomic_DNA"/>
</dbReference>
<dbReference type="Pfam" id="PF12804">
    <property type="entry name" value="NTP_transf_3"/>
    <property type="match status" value="1"/>
</dbReference>
<feature type="domain" description="MobA-like NTP transferase" evidence="3">
    <location>
        <begin position="6"/>
        <end position="126"/>
    </location>
</feature>
<evidence type="ECO:0000313" key="5">
    <source>
        <dbReference type="Proteomes" id="UP001596108"/>
    </source>
</evidence>
<keyword evidence="5" id="KW-1185">Reference proteome</keyword>
<evidence type="ECO:0000256" key="2">
    <source>
        <dbReference type="ARBA" id="ARBA00022695"/>
    </source>
</evidence>
<dbReference type="InterPro" id="IPR050065">
    <property type="entry name" value="GlmU-like"/>
</dbReference>
<dbReference type="InterPro" id="IPR025877">
    <property type="entry name" value="MobA-like_NTP_Trfase"/>
</dbReference>
<dbReference type="RefSeq" id="WP_378110808.1">
    <property type="nucleotide sequence ID" value="NZ_JBHSNC010000017.1"/>
</dbReference>
<reference evidence="5" key="1">
    <citation type="journal article" date="2019" name="Int. J. Syst. Evol. Microbiol.">
        <title>The Global Catalogue of Microorganisms (GCM) 10K type strain sequencing project: providing services to taxonomists for standard genome sequencing and annotation.</title>
        <authorList>
            <consortium name="The Broad Institute Genomics Platform"/>
            <consortium name="The Broad Institute Genome Sequencing Center for Infectious Disease"/>
            <person name="Wu L."/>
            <person name="Ma J."/>
        </authorList>
    </citation>
    <scope>NUCLEOTIDE SEQUENCE [LARGE SCALE GENOMIC DNA]</scope>
    <source>
        <strain evidence="5">CGMCC 1.18578</strain>
    </source>
</reference>
<evidence type="ECO:0000313" key="4">
    <source>
        <dbReference type="EMBL" id="MFC5528939.1"/>
    </source>
</evidence>
<proteinExistence type="predicted"/>
<dbReference type="GO" id="GO:0016740">
    <property type="term" value="F:transferase activity"/>
    <property type="evidence" value="ECO:0007669"/>
    <property type="project" value="UniProtKB-KW"/>
</dbReference>
<dbReference type="PANTHER" id="PTHR43584:SF8">
    <property type="entry name" value="N-ACETYLMURAMATE ALPHA-1-PHOSPHATE URIDYLYLTRANSFERASE"/>
    <property type="match status" value="1"/>
</dbReference>
<accession>A0ABW0R151</accession>
<dbReference type="InterPro" id="IPR029044">
    <property type="entry name" value="Nucleotide-diphossugar_trans"/>
</dbReference>